<reference evidence="1" key="1">
    <citation type="journal article" date="2014" name="Front. Microbiol.">
        <title>High frequency of phylogenetically diverse reductive dehalogenase-homologous genes in deep subseafloor sedimentary metagenomes.</title>
        <authorList>
            <person name="Kawai M."/>
            <person name="Futagami T."/>
            <person name="Toyoda A."/>
            <person name="Takaki Y."/>
            <person name="Nishi S."/>
            <person name="Hori S."/>
            <person name="Arai W."/>
            <person name="Tsubouchi T."/>
            <person name="Morono Y."/>
            <person name="Uchiyama I."/>
            <person name="Ito T."/>
            <person name="Fujiyama A."/>
            <person name="Inagaki F."/>
            <person name="Takami H."/>
        </authorList>
    </citation>
    <scope>NUCLEOTIDE SEQUENCE</scope>
    <source>
        <strain evidence="1">Expedition CK06-06</strain>
    </source>
</reference>
<name>X0YX96_9ZZZZ</name>
<sequence length="47" mass="5887">MVKEKDYYWTITKEEFLERLRTLEDPYSLTIWNYLQAYIIRGRTEIP</sequence>
<protein>
    <submittedName>
        <fullName evidence="1">Uncharacterized protein</fullName>
    </submittedName>
</protein>
<proteinExistence type="predicted"/>
<evidence type="ECO:0000313" key="1">
    <source>
        <dbReference type="EMBL" id="GAG41206.1"/>
    </source>
</evidence>
<dbReference type="AlphaFoldDB" id="X0YX96"/>
<feature type="non-terminal residue" evidence="1">
    <location>
        <position position="47"/>
    </location>
</feature>
<gene>
    <name evidence="1" type="ORF">S01H1_64250</name>
</gene>
<organism evidence="1">
    <name type="scientific">marine sediment metagenome</name>
    <dbReference type="NCBI Taxonomy" id="412755"/>
    <lineage>
        <taxon>unclassified sequences</taxon>
        <taxon>metagenomes</taxon>
        <taxon>ecological metagenomes</taxon>
    </lineage>
</organism>
<dbReference type="EMBL" id="BARS01042342">
    <property type="protein sequence ID" value="GAG41206.1"/>
    <property type="molecule type" value="Genomic_DNA"/>
</dbReference>
<comment type="caution">
    <text evidence="1">The sequence shown here is derived from an EMBL/GenBank/DDBJ whole genome shotgun (WGS) entry which is preliminary data.</text>
</comment>
<accession>X0YX96</accession>